<dbReference type="AlphaFoldDB" id="A0A126ZXW6"/>
<organism evidence="2 3">
    <name type="scientific">Sinomonas atrocyanea</name>
    <dbReference type="NCBI Taxonomy" id="37927"/>
    <lineage>
        <taxon>Bacteria</taxon>
        <taxon>Bacillati</taxon>
        <taxon>Actinomycetota</taxon>
        <taxon>Actinomycetes</taxon>
        <taxon>Micrococcales</taxon>
        <taxon>Micrococcaceae</taxon>
        <taxon>Sinomonas</taxon>
    </lineage>
</organism>
<keyword evidence="1" id="KW-1133">Transmembrane helix</keyword>
<keyword evidence="1" id="KW-0812">Transmembrane</keyword>
<dbReference type="KEGG" id="satk:SA2016_0551"/>
<reference evidence="2 3" key="1">
    <citation type="submission" date="2016-02" db="EMBL/GenBank/DDBJ databases">
        <title>Complete genome of Sinomonas atrocyanea KCTC 3377.</title>
        <authorList>
            <person name="Kim K.M."/>
        </authorList>
    </citation>
    <scope>NUCLEOTIDE SEQUENCE [LARGE SCALE GENOMIC DNA]</scope>
    <source>
        <strain evidence="2 3">KCTC 3377</strain>
    </source>
</reference>
<protein>
    <submittedName>
        <fullName evidence="2">Uncharacterized protein</fullName>
    </submittedName>
</protein>
<dbReference type="EMBL" id="CP014518">
    <property type="protein sequence ID" value="AMM31245.1"/>
    <property type="molecule type" value="Genomic_DNA"/>
</dbReference>
<sequence>MTTLTRNWAFRIAGGAGLVAFGLFAAVFFVPPDVEKAWVYTIGFMVAVLAVLLAAASRLSATHSRLGVRPRTRLGWWAVGLAAVGLVLAVALPATLMQLAATIEGPMVAASNVVVLGFLAAIAAGVVGAVAWFRRAERSVLVLLTMLPALFALYFLIGEFVFPH</sequence>
<evidence type="ECO:0000313" key="2">
    <source>
        <dbReference type="EMBL" id="AMM31245.1"/>
    </source>
</evidence>
<accession>A0A126ZXW6</accession>
<feature type="transmembrane region" description="Helical" evidence="1">
    <location>
        <begin position="140"/>
        <end position="162"/>
    </location>
</feature>
<feature type="transmembrane region" description="Helical" evidence="1">
    <location>
        <begin position="37"/>
        <end position="56"/>
    </location>
</feature>
<dbReference type="RefSeq" id="WP_066495005.1">
    <property type="nucleotide sequence ID" value="NZ_BJMO01000070.1"/>
</dbReference>
<evidence type="ECO:0000256" key="1">
    <source>
        <dbReference type="SAM" id="Phobius"/>
    </source>
</evidence>
<feature type="transmembrane region" description="Helical" evidence="1">
    <location>
        <begin position="113"/>
        <end position="133"/>
    </location>
</feature>
<feature type="transmembrane region" description="Helical" evidence="1">
    <location>
        <begin position="12"/>
        <end position="31"/>
    </location>
</feature>
<dbReference type="Proteomes" id="UP000070134">
    <property type="component" value="Chromosome"/>
</dbReference>
<name>A0A126ZXW6_9MICC</name>
<evidence type="ECO:0000313" key="3">
    <source>
        <dbReference type="Proteomes" id="UP000070134"/>
    </source>
</evidence>
<gene>
    <name evidence="2" type="ORF">SA2016_0551</name>
</gene>
<feature type="transmembrane region" description="Helical" evidence="1">
    <location>
        <begin position="76"/>
        <end position="101"/>
    </location>
</feature>
<keyword evidence="3" id="KW-1185">Reference proteome</keyword>
<keyword evidence="1" id="KW-0472">Membrane</keyword>
<proteinExistence type="predicted"/>